<proteinExistence type="predicted"/>
<dbReference type="InterPro" id="IPR014107">
    <property type="entry name" value="Cyt_c_oxidase_cbb3_CcoQ"/>
</dbReference>
<reference evidence="3" key="1">
    <citation type="journal article" date="2014" name="Genome Announc.">
        <title>Complete Genome Sequence of Campylobacter iguaniorum Strain 1485ET, Isolated from a Bearded Dragon (Pogona vitticeps).</title>
        <authorList>
            <person name="Gilbert M.J."/>
            <person name="Miller W.G."/>
            <person name="Yee E."/>
            <person name="Kik M."/>
            <person name="Wagenaar J.A."/>
            <person name="Duim B."/>
        </authorList>
    </citation>
    <scope>NUCLEOTIDE SEQUENCE [LARGE SCALE GENOMIC DNA]</scope>
    <source>
        <strain evidence="3">1485E</strain>
    </source>
</reference>
<dbReference type="eggNOG" id="COG4736">
    <property type="taxonomic scope" value="Bacteria"/>
</dbReference>
<sequence length="74" mass="8643">MSVETMRELQAYGYFVLLIAMVVLLYGYWFHLKKSEKTGRRDYEKYSNLALRDDLRDDVLETVSTSNAKGSVEK</sequence>
<dbReference type="OrthoDB" id="5334837at2"/>
<organism evidence="2 3">
    <name type="scientific">Campylobacter iguaniorum</name>
    <dbReference type="NCBI Taxonomy" id="1244531"/>
    <lineage>
        <taxon>Bacteria</taxon>
        <taxon>Pseudomonadati</taxon>
        <taxon>Campylobacterota</taxon>
        <taxon>Epsilonproteobacteria</taxon>
        <taxon>Campylobacterales</taxon>
        <taxon>Campylobacteraceae</taxon>
        <taxon>Campylobacter</taxon>
    </lineage>
</organism>
<dbReference type="EC" id="1.9.3.1" evidence="2"/>
<dbReference type="RefSeq" id="WP_038453242.1">
    <property type="nucleotide sequence ID" value="NZ_CP009043.1"/>
</dbReference>
<name>A0A076F7W5_9BACT</name>
<feature type="transmembrane region" description="Helical" evidence="1">
    <location>
        <begin position="12"/>
        <end position="31"/>
    </location>
</feature>
<keyword evidence="1" id="KW-0472">Membrane</keyword>
<dbReference type="STRING" id="1244531.CIG2463D_0440"/>
<dbReference type="EMBL" id="CP009043">
    <property type="protein sequence ID" value="AII14305.1"/>
    <property type="molecule type" value="Genomic_DNA"/>
</dbReference>
<dbReference type="NCBIfam" id="TIGR02736">
    <property type="entry name" value="cbb3_Q_epsi"/>
    <property type="match status" value="1"/>
</dbReference>
<dbReference type="GO" id="GO:0016491">
    <property type="term" value="F:oxidoreductase activity"/>
    <property type="evidence" value="ECO:0007669"/>
    <property type="project" value="UniProtKB-KW"/>
</dbReference>
<dbReference type="Proteomes" id="UP000028486">
    <property type="component" value="Chromosome"/>
</dbReference>
<dbReference type="KEGG" id="caj:CIG1485E_0439"/>
<gene>
    <name evidence="2" type="primary">ccoQ</name>
    <name evidence="2" type="ORF">CIG1485E_0439</name>
</gene>
<dbReference type="InterPro" id="IPR008621">
    <property type="entry name" value="Cbb3-typ_cyt_oxidase_comp"/>
</dbReference>
<protein>
    <submittedName>
        <fullName evidence="2">Cytochrome c oxidase CcoNOPQ, cbb3-type, subunit IV</fullName>
        <ecNumber evidence="2">1.9.3.1</ecNumber>
    </submittedName>
</protein>
<dbReference type="AlphaFoldDB" id="A0A076F7W5"/>
<keyword evidence="1" id="KW-1133">Transmembrane helix</keyword>
<evidence type="ECO:0000313" key="3">
    <source>
        <dbReference type="Proteomes" id="UP000028486"/>
    </source>
</evidence>
<keyword evidence="3" id="KW-1185">Reference proteome</keyword>
<dbReference type="PATRIC" id="fig|1244531.5.peg.447"/>
<dbReference type="HOGENOM" id="CLU_200208_0_0_7"/>
<accession>A0A076F7W5</accession>
<keyword evidence="2" id="KW-0560">Oxidoreductase</keyword>
<keyword evidence="1" id="KW-0812">Transmembrane</keyword>
<evidence type="ECO:0000256" key="1">
    <source>
        <dbReference type="SAM" id="Phobius"/>
    </source>
</evidence>
<evidence type="ECO:0000313" key="2">
    <source>
        <dbReference type="EMBL" id="AII14305.1"/>
    </source>
</evidence>
<dbReference type="Pfam" id="PF05545">
    <property type="entry name" value="FixQ"/>
    <property type="match status" value="1"/>
</dbReference>